<sequence length="147" mass="16525">MTMKVSSSAANITLQDQRNSEALSLPEKVMLNLDLGFYQNQKELGENLEADQKSAVSLKDIQSPRSGVAMVRKWPASTAINEDVKMKVPKRILEIIEEESHIGEDVAVHVITDESDYCKYQDKDVWIWILLDRPTTPASPMSGKADY</sequence>
<dbReference type="AlphaFoldDB" id="A0A169WK85"/>
<name>A0A169WK85_DAUCS</name>
<gene>
    <name evidence="1" type="ORF">DCAR_005639</name>
</gene>
<organism evidence="1">
    <name type="scientific">Daucus carota subsp. sativus</name>
    <name type="common">Carrot</name>
    <dbReference type="NCBI Taxonomy" id="79200"/>
    <lineage>
        <taxon>Eukaryota</taxon>
        <taxon>Viridiplantae</taxon>
        <taxon>Streptophyta</taxon>
        <taxon>Embryophyta</taxon>
        <taxon>Tracheophyta</taxon>
        <taxon>Spermatophyta</taxon>
        <taxon>Magnoliopsida</taxon>
        <taxon>eudicotyledons</taxon>
        <taxon>Gunneridae</taxon>
        <taxon>Pentapetalae</taxon>
        <taxon>asterids</taxon>
        <taxon>campanulids</taxon>
        <taxon>Apiales</taxon>
        <taxon>Apiaceae</taxon>
        <taxon>Apioideae</taxon>
        <taxon>Scandiceae</taxon>
        <taxon>Daucinae</taxon>
        <taxon>Daucus</taxon>
        <taxon>Daucus sect. Daucus</taxon>
    </lineage>
</organism>
<proteinExistence type="predicted"/>
<dbReference type="Gramene" id="KZN04802">
    <property type="protein sequence ID" value="KZN04802"/>
    <property type="gene ID" value="DCAR_005639"/>
</dbReference>
<protein>
    <submittedName>
        <fullName evidence="1">Uncharacterized protein</fullName>
    </submittedName>
</protein>
<reference evidence="1" key="1">
    <citation type="journal article" date="2016" name="Nat. Genet.">
        <title>A high-quality carrot genome assembly provides new insights into carotenoid accumulation and asterid genome evolution.</title>
        <authorList>
            <person name="Iorizzo M."/>
            <person name="Ellison S."/>
            <person name="Senalik D."/>
            <person name="Zeng P."/>
            <person name="Satapoomin P."/>
            <person name="Huang J."/>
            <person name="Bowman M."/>
            <person name="Iovene M."/>
            <person name="Sanseverino W."/>
            <person name="Cavagnaro P."/>
            <person name="Yildiz M."/>
            <person name="Macko-Podgorni A."/>
            <person name="Moranska E."/>
            <person name="Grzebelus E."/>
            <person name="Grzebelus D."/>
            <person name="Ashrafi H."/>
            <person name="Zheng Z."/>
            <person name="Cheng S."/>
            <person name="Spooner D."/>
            <person name="Van Deynze A."/>
            <person name="Simon P."/>
        </authorList>
    </citation>
    <scope>NUCLEOTIDE SEQUENCE [LARGE SCALE GENOMIC DNA]</scope>
    <source>
        <tissue evidence="1">Leaf</tissue>
    </source>
</reference>
<comment type="caution">
    <text evidence="1">The sequence shown here is derived from an EMBL/GenBank/DDBJ whole genome shotgun (WGS) entry which is preliminary data.</text>
</comment>
<evidence type="ECO:0000313" key="1">
    <source>
        <dbReference type="EMBL" id="KZN04802.1"/>
    </source>
</evidence>
<dbReference type="EMBL" id="LNRQ01000002">
    <property type="protein sequence ID" value="KZN04802.1"/>
    <property type="molecule type" value="Genomic_DNA"/>
</dbReference>
<accession>A0A169WK85</accession>